<sequence length="200" mass="23001">MHLALRPRVSLQHPRRARPRRDRHDHREPRIGEDMEHWLADSRVPCPVKCPSCRASTAVSGEICTLIRRRTLCLRARFPFSPKRRLFGLTVIHRRLFFPCRQLRCRPCDDAILLPPISQAFLAERSFSPAPYESPALVKLRRPARSLFCIPPCGWTRGASSAVLAHRVPCRRLSALRSVQHLFRPSSSLVSHVPRYLVVP</sequence>
<gene>
    <name evidence="2" type="ORF">B0H15DRAFT_376293</name>
</gene>
<feature type="region of interest" description="Disordered" evidence="1">
    <location>
        <begin position="1"/>
        <end position="32"/>
    </location>
</feature>
<protein>
    <submittedName>
        <fullName evidence="2">Uncharacterized protein</fullName>
    </submittedName>
</protein>
<dbReference type="Proteomes" id="UP001222325">
    <property type="component" value="Unassembled WGS sequence"/>
</dbReference>
<feature type="compositionally biased region" description="Basic residues" evidence="1">
    <location>
        <begin position="13"/>
        <end position="24"/>
    </location>
</feature>
<evidence type="ECO:0000256" key="1">
    <source>
        <dbReference type="SAM" id="MobiDB-lite"/>
    </source>
</evidence>
<organism evidence="2 3">
    <name type="scientific">Mycena belliarum</name>
    <dbReference type="NCBI Taxonomy" id="1033014"/>
    <lineage>
        <taxon>Eukaryota</taxon>
        <taxon>Fungi</taxon>
        <taxon>Dikarya</taxon>
        <taxon>Basidiomycota</taxon>
        <taxon>Agaricomycotina</taxon>
        <taxon>Agaricomycetes</taxon>
        <taxon>Agaricomycetidae</taxon>
        <taxon>Agaricales</taxon>
        <taxon>Marasmiineae</taxon>
        <taxon>Mycenaceae</taxon>
        <taxon>Mycena</taxon>
    </lineage>
</organism>
<dbReference type="AlphaFoldDB" id="A0AAD6XT42"/>
<dbReference type="EMBL" id="JARJCN010000034">
    <property type="protein sequence ID" value="KAJ7085449.1"/>
    <property type="molecule type" value="Genomic_DNA"/>
</dbReference>
<reference evidence="2" key="1">
    <citation type="submission" date="2023-03" db="EMBL/GenBank/DDBJ databases">
        <title>Massive genome expansion in bonnet fungi (Mycena s.s.) driven by repeated elements and novel gene families across ecological guilds.</title>
        <authorList>
            <consortium name="Lawrence Berkeley National Laboratory"/>
            <person name="Harder C.B."/>
            <person name="Miyauchi S."/>
            <person name="Viragh M."/>
            <person name="Kuo A."/>
            <person name="Thoen E."/>
            <person name="Andreopoulos B."/>
            <person name="Lu D."/>
            <person name="Skrede I."/>
            <person name="Drula E."/>
            <person name="Henrissat B."/>
            <person name="Morin E."/>
            <person name="Kohler A."/>
            <person name="Barry K."/>
            <person name="LaButti K."/>
            <person name="Morin E."/>
            <person name="Salamov A."/>
            <person name="Lipzen A."/>
            <person name="Mereny Z."/>
            <person name="Hegedus B."/>
            <person name="Baldrian P."/>
            <person name="Stursova M."/>
            <person name="Weitz H."/>
            <person name="Taylor A."/>
            <person name="Grigoriev I.V."/>
            <person name="Nagy L.G."/>
            <person name="Martin F."/>
            <person name="Kauserud H."/>
        </authorList>
    </citation>
    <scope>NUCLEOTIDE SEQUENCE</scope>
    <source>
        <strain evidence="2">CBHHK173m</strain>
    </source>
</reference>
<accession>A0AAD6XT42</accession>
<comment type="caution">
    <text evidence="2">The sequence shown here is derived from an EMBL/GenBank/DDBJ whole genome shotgun (WGS) entry which is preliminary data.</text>
</comment>
<evidence type="ECO:0000313" key="3">
    <source>
        <dbReference type="Proteomes" id="UP001222325"/>
    </source>
</evidence>
<proteinExistence type="predicted"/>
<evidence type="ECO:0000313" key="2">
    <source>
        <dbReference type="EMBL" id="KAJ7085449.1"/>
    </source>
</evidence>
<name>A0AAD6XT42_9AGAR</name>
<keyword evidence="3" id="KW-1185">Reference proteome</keyword>